<gene>
    <name evidence="5" type="ORF">EAE32_05675</name>
</gene>
<sequence length="143" mass="16015">MSSVFTRIIEGELPGRFVWADEQCVGFLSIQPLAQGHVLVVPRQEVDAWVDLPVALAQHLMTVSRSIGRAVDAAFQPKRVGLMIQGFEVPHTHLHVWPTNSIEEFDFANVDQDPDPAVMEESARRIREALRAQGHQAEVPQQD</sequence>
<reference evidence="5 6" key="1">
    <citation type="submission" date="2018-10" db="EMBL/GenBank/DDBJ databases">
        <title>Kocuria tytonicola, new bacteria from the preen glands of American barn owls (Tyto furcata).</title>
        <authorList>
            <person name="Braun M.S."/>
            <person name="Wang E."/>
            <person name="Zimmermann S."/>
            <person name="Boutin S."/>
            <person name="Wagner H."/>
            <person name="Wink M."/>
        </authorList>
    </citation>
    <scope>NUCLEOTIDE SEQUENCE [LARGE SCALE GENOMIC DNA]</scope>
    <source>
        <strain evidence="5 6">473</strain>
    </source>
</reference>
<dbReference type="EMBL" id="RDEX01000001">
    <property type="protein sequence ID" value="RLY94644.1"/>
    <property type="molecule type" value="Genomic_DNA"/>
</dbReference>
<dbReference type="Gene3D" id="3.30.428.10">
    <property type="entry name" value="HIT-like"/>
    <property type="match status" value="1"/>
</dbReference>
<dbReference type="InterPro" id="IPR036265">
    <property type="entry name" value="HIT-like_sf"/>
</dbReference>
<keyword evidence="6" id="KW-1185">Reference proteome</keyword>
<dbReference type="GO" id="GO:0003824">
    <property type="term" value="F:catalytic activity"/>
    <property type="evidence" value="ECO:0007669"/>
    <property type="project" value="InterPro"/>
</dbReference>
<dbReference type="RefSeq" id="WP_121864425.1">
    <property type="nucleotide sequence ID" value="NZ_RDEX01000001.1"/>
</dbReference>
<comment type="caution">
    <text evidence="5">The sequence shown here is derived from an EMBL/GenBank/DDBJ whole genome shotgun (WGS) entry which is preliminary data.</text>
</comment>
<dbReference type="Proteomes" id="UP000277871">
    <property type="component" value="Unassembled WGS sequence"/>
</dbReference>
<dbReference type="PANTHER" id="PTHR46648:SF1">
    <property type="entry name" value="ADENOSINE 5'-MONOPHOSPHORAMIDASE HNT1"/>
    <property type="match status" value="1"/>
</dbReference>
<dbReference type="GO" id="GO:0009117">
    <property type="term" value="P:nucleotide metabolic process"/>
    <property type="evidence" value="ECO:0007669"/>
    <property type="project" value="TreeGrafter"/>
</dbReference>
<dbReference type="PROSITE" id="PS51084">
    <property type="entry name" value="HIT_2"/>
    <property type="match status" value="1"/>
</dbReference>
<feature type="domain" description="HIT" evidence="4">
    <location>
        <begin position="4"/>
        <end position="107"/>
    </location>
</feature>
<dbReference type="PANTHER" id="PTHR46648">
    <property type="entry name" value="HIT FAMILY PROTEIN 1"/>
    <property type="match status" value="1"/>
</dbReference>
<dbReference type="AlphaFoldDB" id="A0A3L9L8X8"/>
<dbReference type="InterPro" id="IPR001310">
    <property type="entry name" value="Histidine_triad_HIT"/>
</dbReference>
<evidence type="ECO:0000259" key="4">
    <source>
        <dbReference type="PROSITE" id="PS51084"/>
    </source>
</evidence>
<feature type="short sequence motif" description="Histidine triad motif" evidence="2 3">
    <location>
        <begin position="91"/>
        <end position="95"/>
    </location>
</feature>
<evidence type="ECO:0000256" key="3">
    <source>
        <dbReference type="PROSITE-ProRule" id="PRU00464"/>
    </source>
</evidence>
<protein>
    <submittedName>
        <fullName evidence="5">HIT family protein</fullName>
    </submittedName>
</protein>
<dbReference type="PRINTS" id="PR00332">
    <property type="entry name" value="HISTRIAD"/>
</dbReference>
<dbReference type="SUPFAM" id="SSF54197">
    <property type="entry name" value="HIT-like"/>
    <property type="match status" value="1"/>
</dbReference>
<evidence type="ECO:0000313" key="6">
    <source>
        <dbReference type="Proteomes" id="UP000277871"/>
    </source>
</evidence>
<dbReference type="InterPro" id="IPR011146">
    <property type="entry name" value="HIT-like"/>
</dbReference>
<organism evidence="5 6">
    <name type="scientific">Kocuria tytonicola</name>
    <dbReference type="NCBI Taxonomy" id="2055946"/>
    <lineage>
        <taxon>Bacteria</taxon>
        <taxon>Bacillati</taxon>
        <taxon>Actinomycetota</taxon>
        <taxon>Actinomycetes</taxon>
        <taxon>Micrococcales</taxon>
        <taxon>Micrococcaceae</taxon>
        <taxon>Kocuria</taxon>
    </lineage>
</organism>
<evidence type="ECO:0000313" key="5">
    <source>
        <dbReference type="EMBL" id="RLY94644.1"/>
    </source>
</evidence>
<dbReference type="Pfam" id="PF01230">
    <property type="entry name" value="HIT"/>
    <property type="match status" value="1"/>
</dbReference>
<feature type="active site" description="Tele-AMP-histidine intermediate" evidence="1">
    <location>
        <position position="93"/>
    </location>
</feature>
<proteinExistence type="predicted"/>
<accession>A0A3L9L8X8</accession>
<evidence type="ECO:0000256" key="2">
    <source>
        <dbReference type="PIRSR" id="PIRSR601310-3"/>
    </source>
</evidence>
<name>A0A3L9L8X8_9MICC</name>
<evidence type="ECO:0000256" key="1">
    <source>
        <dbReference type="PIRSR" id="PIRSR601310-1"/>
    </source>
</evidence>